<dbReference type="SUPFAM" id="SSF56281">
    <property type="entry name" value="Metallo-hydrolase/oxidoreductase"/>
    <property type="match status" value="1"/>
</dbReference>
<dbReference type="InterPro" id="IPR036866">
    <property type="entry name" value="RibonucZ/Hydroxyglut_hydro"/>
</dbReference>
<dbReference type="PANTHER" id="PTHR42951:SF4">
    <property type="entry name" value="ACYL-COENZYME A THIOESTERASE MBLAC2"/>
    <property type="match status" value="1"/>
</dbReference>
<sequence>MQTLKQHSDRFWYMEPVAKTDRPILGAVVGDTHTLMIDAGNSEAHTILFLDALTERGIKRPSIVMLTHWHWDHIFGLSALTDIVSVTSTATKAGMERLLPYAWDDASLAERVEDGSEIAFCAEAIKLEYGEERSMRVVLPTLTFDDTLTLDLGGVHVILKHVGGDHAADAVVAYVPEEKVLFLGDALYANLYAPTWRMTPARTLRLLDLLDQFEAEAYVWSHGQVVTRAEYEKDRDVLRHLARITTNFPGNKEAITAQYERLTGRTVDEEVQELISFFVNGSSEEA</sequence>
<evidence type="ECO:0000259" key="1">
    <source>
        <dbReference type="SMART" id="SM00849"/>
    </source>
</evidence>
<evidence type="ECO:0000313" key="3">
    <source>
        <dbReference type="Proteomes" id="UP001230807"/>
    </source>
</evidence>
<dbReference type="EMBL" id="JASWER010000005">
    <property type="protein sequence ID" value="MDL5376872.1"/>
    <property type="molecule type" value="Genomic_DNA"/>
</dbReference>
<dbReference type="Gene3D" id="3.60.15.10">
    <property type="entry name" value="Ribonuclease Z/Hydroxyacylglutathione hydrolase-like"/>
    <property type="match status" value="1"/>
</dbReference>
<dbReference type="Proteomes" id="UP001230807">
    <property type="component" value="Unassembled WGS sequence"/>
</dbReference>
<keyword evidence="3" id="KW-1185">Reference proteome</keyword>
<dbReference type="SMART" id="SM00849">
    <property type="entry name" value="Lactamase_B"/>
    <property type="match status" value="1"/>
</dbReference>
<accession>A0ABT7MNV0</accession>
<dbReference type="InterPro" id="IPR001279">
    <property type="entry name" value="Metallo-B-lactamas"/>
</dbReference>
<feature type="domain" description="Metallo-beta-lactamase" evidence="1">
    <location>
        <begin position="23"/>
        <end position="222"/>
    </location>
</feature>
<reference evidence="2 3" key="1">
    <citation type="submission" date="2023-06" db="EMBL/GenBank/DDBJ databases">
        <title>Influencing factors and mechanism of Cr(VI) reduction by facultative anaerobic Exiguobacterium sp. PY14.</title>
        <authorList>
            <person name="Zou L."/>
        </authorList>
    </citation>
    <scope>NUCLEOTIDE SEQUENCE [LARGE SCALE GENOMIC DNA]</scope>
    <source>
        <strain evidence="2 3">PY14</strain>
    </source>
</reference>
<dbReference type="InterPro" id="IPR050855">
    <property type="entry name" value="NDM-1-like"/>
</dbReference>
<dbReference type="RefSeq" id="WP_214834541.1">
    <property type="nucleotide sequence ID" value="NZ_CP183077.1"/>
</dbReference>
<name>A0ABT7MNV0_9BACL</name>
<dbReference type="PANTHER" id="PTHR42951">
    <property type="entry name" value="METALLO-BETA-LACTAMASE DOMAIN-CONTAINING"/>
    <property type="match status" value="1"/>
</dbReference>
<evidence type="ECO:0000313" key="2">
    <source>
        <dbReference type="EMBL" id="MDL5376872.1"/>
    </source>
</evidence>
<organism evidence="2 3">
    <name type="scientific">Exiguobacterium mexicanum</name>
    <dbReference type="NCBI Taxonomy" id="340146"/>
    <lineage>
        <taxon>Bacteria</taxon>
        <taxon>Bacillati</taxon>
        <taxon>Bacillota</taxon>
        <taxon>Bacilli</taxon>
        <taxon>Bacillales</taxon>
        <taxon>Bacillales Family XII. Incertae Sedis</taxon>
        <taxon>Exiguobacterium</taxon>
    </lineage>
</organism>
<dbReference type="Pfam" id="PF00753">
    <property type="entry name" value="Lactamase_B"/>
    <property type="match status" value="1"/>
</dbReference>
<protein>
    <submittedName>
        <fullName evidence="2">MBL fold metallo-hydrolase</fullName>
    </submittedName>
</protein>
<comment type="caution">
    <text evidence="2">The sequence shown here is derived from an EMBL/GenBank/DDBJ whole genome shotgun (WGS) entry which is preliminary data.</text>
</comment>
<proteinExistence type="predicted"/>
<gene>
    <name evidence="2" type="ORF">QR695_07610</name>
</gene>